<dbReference type="Gene3D" id="3.30.450.20">
    <property type="entry name" value="PAS domain"/>
    <property type="match status" value="1"/>
</dbReference>
<dbReference type="SUPFAM" id="SSF55785">
    <property type="entry name" value="PYP-like sensor domain (PAS domain)"/>
    <property type="match status" value="1"/>
</dbReference>
<dbReference type="Pfam" id="PF08447">
    <property type="entry name" value="PAS_3"/>
    <property type="match status" value="1"/>
</dbReference>
<dbReference type="EC" id="2.7.13.3" evidence="2"/>
<dbReference type="NCBIfam" id="TIGR00229">
    <property type="entry name" value="sensory_box"/>
    <property type="match status" value="1"/>
</dbReference>
<dbReference type="SMART" id="SM01012">
    <property type="entry name" value="ANTAR"/>
    <property type="match status" value="1"/>
</dbReference>
<evidence type="ECO:0000256" key="5">
    <source>
        <dbReference type="ARBA" id="ARBA00022777"/>
    </source>
</evidence>
<dbReference type="PROSITE" id="PS50112">
    <property type="entry name" value="PAS"/>
    <property type="match status" value="1"/>
</dbReference>
<feature type="domain" description="ANTAR" evidence="7">
    <location>
        <begin position="131"/>
        <end position="192"/>
    </location>
</feature>
<dbReference type="Pfam" id="PF03861">
    <property type="entry name" value="ANTAR"/>
    <property type="match status" value="1"/>
</dbReference>
<dbReference type="InterPro" id="IPR052162">
    <property type="entry name" value="Sensor_kinase/Photoreceptor"/>
</dbReference>
<proteinExistence type="predicted"/>
<reference evidence="8 9" key="1">
    <citation type="submission" date="2018-02" db="EMBL/GenBank/DDBJ databases">
        <title>8 Nocardia nova and 1 Nocardia cyriacigeorgica strain used for evolution to TMP-SMX.</title>
        <authorList>
            <person name="Mehta H."/>
            <person name="Weng J."/>
            <person name="Shamoo Y."/>
        </authorList>
    </citation>
    <scope>NUCLEOTIDE SEQUENCE [LARGE SCALE GENOMIC DNA]</scope>
    <source>
        <strain evidence="8 9">ATCC 33727</strain>
    </source>
</reference>
<dbReference type="EMBL" id="PYHS01000015">
    <property type="protein sequence ID" value="PSR60004.1"/>
    <property type="molecule type" value="Genomic_DNA"/>
</dbReference>
<accession>A0A2T2YWX4</accession>
<dbReference type="PROSITE" id="PS50921">
    <property type="entry name" value="ANTAR"/>
    <property type="match status" value="1"/>
</dbReference>
<evidence type="ECO:0000256" key="1">
    <source>
        <dbReference type="ARBA" id="ARBA00000085"/>
    </source>
</evidence>
<name>A0A2T2YWX4_9NOCA</name>
<comment type="catalytic activity">
    <reaction evidence="1">
        <text>ATP + protein L-histidine = ADP + protein N-phospho-L-histidine.</text>
        <dbReference type="EC" id="2.7.13.3"/>
    </reaction>
</comment>
<dbReference type="Proteomes" id="UP000241647">
    <property type="component" value="Unassembled WGS sequence"/>
</dbReference>
<organism evidence="8 9">
    <name type="scientific">Nocardia nova</name>
    <dbReference type="NCBI Taxonomy" id="37330"/>
    <lineage>
        <taxon>Bacteria</taxon>
        <taxon>Bacillati</taxon>
        <taxon>Actinomycetota</taxon>
        <taxon>Actinomycetes</taxon>
        <taxon>Mycobacteriales</taxon>
        <taxon>Nocardiaceae</taxon>
        <taxon>Nocardia</taxon>
    </lineage>
</organism>
<dbReference type="CDD" id="cd00130">
    <property type="entry name" value="PAS"/>
    <property type="match status" value="1"/>
</dbReference>
<comment type="caution">
    <text evidence="8">The sequence shown here is derived from an EMBL/GenBank/DDBJ whole genome shotgun (WGS) entry which is preliminary data.</text>
</comment>
<dbReference type="RefSeq" id="WP_063025951.1">
    <property type="nucleotide sequence ID" value="NZ_PYHS01000015.1"/>
</dbReference>
<evidence type="ECO:0000256" key="3">
    <source>
        <dbReference type="ARBA" id="ARBA00022553"/>
    </source>
</evidence>
<dbReference type="GO" id="GO:0003723">
    <property type="term" value="F:RNA binding"/>
    <property type="evidence" value="ECO:0007669"/>
    <property type="project" value="InterPro"/>
</dbReference>
<dbReference type="Gene3D" id="1.10.10.10">
    <property type="entry name" value="Winged helix-like DNA-binding domain superfamily/Winged helix DNA-binding domain"/>
    <property type="match status" value="1"/>
</dbReference>
<dbReference type="InterPro" id="IPR035965">
    <property type="entry name" value="PAS-like_dom_sf"/>
</dbReference>
<sequence>MDNEHDQTAEETAPVDPSSVPRVGSFRFWFATRRWEWSEEVYRMHGYTPGSVVPTTELLLSHKHPDDRDDVAARIARAVDLGESFSSRHRFIDTAGQVHHVMVVADRLYDDAGAVIGTGGFYIDLTETLAESERETLSAALPDVIEHRAVIEQAKGVLMRMYRVNAEQAFKILSWRSQETNTKLRDLAAQLVAELETLPEAQPRTLTVFDHLLLTAHTRIPRHPR</sequence>
<keyword evidence="5" id="KW-0418">Kinase</keyword>
<dbReference type="AlphaFoldDB" id="A0A2T2YWX4"/>
<dbReference type="InterPro" id="IPR011006">
    <property type="entry name" value="CheY-like_superfamily"/>
</dbReference>
<dbReference type="InterPro" id="IPR005561">
    <property type="entry name" value="ANTAR"/>
</dbReference>
<keyword evidence="4" id="KW-0808">Transferase</keyword>
<dbReference type="GO" id="GO:0004673">
    <property type="term" value="F:protein histidine kinase activity"/>
    <property type="evidence" value="ECO:0007669"/>
    <property type="project" value="UniProtKB-EC"/>
</dbReference>
<protein>
    <recommendedName>
        <fullName evidence="2">histidine kinase</fullName>
        <ecNumber evidence="2">2.7.13.3</ecNumber>
    </recommendedName>
</protein>
<keyword evidence="3" id="KW-0597">Phosphoprotein</keyword>
<dbReference type="SUPFAM" id="SSF52172">
    <property type="entry name" value="CheY-like"/>
    <property type="match status" value="1"/>
</dbReference>
<gene>
    <name evidence="8" type="ORF">C8259_25105</name>
</gene>
<dbReference type="InterPro" id="IPR013655">
    <property type="entry name" value="PAS_fold_3"/>
</dbReference>
<dbReference type="InterPro" id="IPR000014">
    <property type="entry name" value="PAS"/>
</dbReference>
<evidence type="ECO:0000259" key="6">
    <source>
        <dbReference type="PROSITE" id="PS50112"/>
    </source>
</evidence>
<evidence type="ECO:0000313" key="8">
    <source>
        <dbReference type="EMBL" id="PSR60004.1"/>
    </source>
</evidence>
<dbReference type="PANTHER" id="PTHR43304">
    <property type="entry name" value="PHYTOCHROME-LIKE PROTEIN CPH1"/>
    <property type="match status" value="1"/>
</dbReference>
<dbReference type="InterPro" id="IPR036388">
    <property type="entry name" value="WH-like_DNA-bd_sf"/>
</dbReference>
<evidence type="ECO:0000259" key="7">
    <source>
        <dbReference type="PROSITE" id="PS50921"/>
    </source>
</evidence>
<evidence type="ECO:0000313" key="9">
    <source>
        <dbReference type="Proteomes" id="UP000241647"/>
    </source>
</evidence>
<evidence type="ECO:0000256" key="2">
    <source>
        <dbReference type="ARBA" id="ARBA00012438"/>
    </source>
</evidence>
<feature type="domain" description="PAS" evidence="6">
    <location>
        <begin position="37"/>
        <end position="82"/>
    </location>
</feature>
<dbReference type="PANTHER" id="PTHR43304:SF1">
    <property type="entry name" value="PAC DOMAIN-CONTAINING PROTEIN"/>
    <property type="match status" value="1"/>
</dbReference>
<evidence type="ECO:0000256" key="4">
    <source>
        <dbReference type="ARBA" id="ARBA00022679"/>
    </source>
</evidence>